<dbReference type="EMBL" id="GGEC01081228">
    <property type="protein sequence ID" value="MBX61712.1"/>
    <property type="molecule type" value="Transcribed_RNA"/>
</dbReference>
<evidence type="ECO:0000256" key="1">
    <source>
        <dbReference type="SAM" id="MobiDB-lite"/>
    </source>
</evidence>
<protein>
    <submittedName>
        <fullName evidence="2">Uncharacterized protein</fullName>
    </submittedName>
</protein>
<dbReference type="AlphaFoldDB" id="A0A2P2Q418"/>
<accession>A0A2P2Q418</accession>
<name>A0A2P2Q418_RHIMU</name>
<reference evidence="2" key="1">
    <citation type="submission" date="2018-02" db="EMBL/GenBank/DDBJ databases">
        <title>Rhizophora mucronata_Transcriptome.</title>
        <authorList>
            <person name="Meera S.P."/>
            <person name="Sreeshan A."/>
            <person name="Augustine A."/>
        </authorList>
    </citation>
    <scope>NUCLEOTIDE SEQUENCE</scope>
    <source>
        <tissue evidence="2">Leaf</tissue>
    </source>
</reference>
<organism evidence="2">
    <name type="scientific">Rhizophora mucronata</name>
    <name type="common">Asiatic mangrove</name>
    <dbReference type="NCBI Taxonomy" id="61149"/>
    <lineage>
        <taxon>Eukaryota</taxon>
        <taxon>Viridiplantae</taxon>
        <taxon>Streptophyta</taxon>
        <taxon>Embryophyta</taxon>
        <taxon>Tracheophyta</taxon>
        <taxon>Spermatophyta</taxon>
        <taxon>Magnoliopsida</taxon>
        <taxon>eudicotyledons</taxon>
        <taxon>Gunneridae</taxon>
        <taxon>Pentapetalae</taxon>
        <taxon>rosids</taxon>
        <taxon>fabids</taxon>
        <taxon>Malpighiales</taxon>
        <taxon>Rhizophoraceae</taxon>
        <taxon>Rhizophora</taxon>
    </lineage>
</organism>
<evidence type="ECO:0000313" key="2">
    <source>
        <dbReference type="EMBL" id="MBX61712.1"/>
    </source>
</evidence>
<feature type="compositionally biased region" description="Polar residues" evidence="1">
    <location>
        <begin position="1"/>
        <end position="17"/>
    </location>
</feature>
<sequence length="49" mass="5527">MGKLNSRASSLFYSFQTEKGGRHLNRSESQNSRPPLRQTDRQTTGNAES</sequence>
<proteinExistence type="predicted"/>
<feature type="region of interest" description="Disordered" evidence="1">
    <location>
        <begin position="1"/>
        <end position="49"/>
    </location>
</feature>